<protein>
    <submittedName>
        <fullName evidence="2">Uncharacterized protein</fullName>
    </submittedName>
</protein>
<feature type="compositionally biased region" description="Basic and acidic residues" evidence="1">
    <location>
        <begin position="50"/>
        <end position="60"/>
    </location>
</feature>
<dbReference type="EMBL" id="JACHXX010000016">
    <property type="protein sequence ID" value="MBB3166360.1"/>
    <property type="molecule type" value="Genomic_DNA"/>
</dbReference>
<evidence type="ECO:0000313" key="3">
    <source>
        <dbReference type="Proteomes" id="UP000542811"/>
    </source>
</evidence>
<evidence type="ECO:0000313" key="2">
    <source>
        <dbReference type="EMBL" id="MBB3166360.1"/>
    </source>
</evidence>
<gene>
    <name evidence="2" type="ORF">FHS25_006877</name>
</gene>
<organism evidence="2 3">
    <name type="scientific">Rhizobium laguerreae</name>
    <dbReference type="NCBI Taxonomy" id="1076926"/>
    <lineage>
        <taxon>Bacteria</taxon>
        <taxon>Pseudomonadati</taxon>
        <taxon>Pseudomonadota</taxon>
        <taxon>Alphaproteobacteria</taxon>
        <taxon>Hyphomicrobiales</taxon>
        <taxon>Rhizobiaceae</taxon>
        <taxon>Rhizobium/Agrobacterium group</taxon>
        <taxon>Rhizobium</taxon>
    </lineage>
</organism>
<reference evidence="2 3" key="1">
    <citation type="submission" date="2020-08" db="EMBL/GenBank/DDBJ databases">
        <title>Genomic Encyclopedia of Type Strains, Phase III (KMG-III): the genomes of soil and plant-associated and newly described type strains.</title>
        <authorList>
            <person name="Whitman W."/>
        </authorList>
    </citation>
    <scope>NUCLEOTIDE SEQUENCE [LARGE SCALE GENOMIC DNA]</scope>
    <source>
        <strain evidence="2 3">CECT 8280</strain>
    </source>
</reference>
<accession>A0ABR6GJ90</accession>
<evidence type="ECO:0000256" key="1">
    <source>
        <dbReference type="SAM" id="MobiDB-lite"/>
    </source>
</evidence>
<proteinExistence type="predicted"/>
<name>A0ABR6GJ90_9HYPH</name>
<keyword evidence="3" id="KW-1185">Reference proteome</keyword>
<dbReference type="Proteomes" id="UP000542811">
    <property type="component" value="Unassembled WGS sequence"/>
</dbReference>
<comment type="caution">
    <text evidence="2">The sequence shown here is derived from an EMBL/GenBank/DDBJ whole genome shotgun (WGS) entry which is preliminary data.</text>
</comment>
<sequence>MIGHQALELLAGVLATLVRMVEERIRLASAPDGHDQRICDELGRHVGVHRPADDTAREQLDDGSYIEPALSRPW</sequence>
<feature type="region of interest" description="Disordered" evidence="1">
    <location>
        <begin position="50"/>
        <end position="74"/>
    </location>
</feature>